<feature type="compositionally biased region" description="Polar residues" evidence="1">
    <location>
        <begin position="382"/>
        <end position="391"/>
    </location>
</feature>
<dbReference type="AlphaFoldDB" id="A0A9P7KCX2"/>
<dbReference type="OrthoDB" id="1684102at2759"/>
<organism evidence="2 3">
    <name type="scientific">Asterophora parasitica</name>
    <dbReference type="NCBI Taxonomy" id="117018"/>
    <lineage>
        <taxon>Eukaryota</taxon>
        <taxon>Fungi</taxon>
        <taxon>Dikarya</taxon>
        <taxon>Basidiomycota</taxon>
        <taxon>Agaricomycotina</taxon>
        <taxon>Agaricomycetes</taxon>
        <taxon>Agaricomycetidae</taxon>
        <taxon>Agaricales</taxon>
        <taxon>Tricholomatineae</taxon>
        <taxon>Lyophyllaceae</taxon>
        <taxon>Asterophora</taxon>
    </lineage>
</organism>
<feature type="compositionally biased region" description="Low complexity" evidence="1">
    <location>
        <begin position="285"/>
        <end position="307"/>
    </location>
</feature>
<name>A0A9P7KCX2_9AGAR</name>
<dbReference type="InterPro" id="IPR053205">
    <property type="entry name" value="GHMP_kinase_L-arabinokinase"/>
</dbReference>
<feature type="region of interest" description="Disordered" evidence="1">
    <location>
        <begin position="343"/>
        <end position="423"/>
    </location>
</feature>
<accession>A0A9P7KCX2</accession>
<keyword evidence="3" id="KW-1185">Reference proteome</keyword>
<dbReference type="Proteomes" id="UP000775547">
    <property type="component" value="Unassembled WGS sequence"/>
</dbReference>
<sequence>MPPLVFAYYCSGHGYGHATRVSAFASHLLNLPPPDRPTVYITSSAPQHVFADSIVLGARYRYAEIDPVIVQPLAYRVDRQKSVDVLSSFLSRKEKILDVEKRWLLEIRAHAVLSDAAFLGCLAAKATGIPSILITNFTFDSVYSYLSTPLLQVDLESPTADHLSPLGSLSLVPDIPVSPSQIDPLVAQIHHGYRCADLLFLLPGCIPIPAFSIYPALPAPEWVNAASNRFHDRVIEFLLRSPCKASLHPPLPPFTLSSFPAFTPIPREVIAAPLLVRPPSSSSFITNASPSTSSSPPQSSTPSPYTPGGRSRLLFSIGVPPHLHDPARTKILIVSFGGQVFRAPSRPQSRSATPTPPSPISGPGISSGLGNGSISRIPSPGPCSSSTNGVSTPPPPPHTLLPVKPQPNSSVVASTSHHPHHHHLHNTHVHFDIPSLSTTTTNSTPIIEGLTHAQDRRVPPPRLATPSHIWIPGAPPASKPAPNTNTTNTNTSTNMTSFTNGTFTQAGLVTPPPKKSVPELATIPPTPNVDGAFDLSAIPVSSSSSFSSPPSSAPTTTSSTANLSAHLNDCLTSYHISAPNGIHDIEQESRLLPDESWIAIVCGASKSAVGEEGGEGEGLPDGFYVAPKDVYMPDLTAVGDVLLGKLVSRFSLWPSLFLVDSLVAFVIGKSS</sequence>
<evidence type="ECO:0000313" key="2">
    <source>
        <dbReference type="EMBL" id="KAG5647381.1"/>
    </source>
</evidence>
<protein>
    <submittedName>
        <fullName evidence="2">Uncharacterized protein</fullName>
    </submittedName>
</protein>
<comment type="caution">
    <text evidence="2">The sequence shown here is derived from an EMBL/GenBank/DDBJ whole genome shotgun (WGS) entry which is preliminary data.</text>
</comment>
<feature type="compositionally biased region" description="Low complexity" evidence="1">
    <location>
        <begin position="343"/>
        <end position="353"/>
    </location>
</feature>
<dbReference type="EMBL" id="JABCKV010000010">
    <property type="protein sequence ID" value="KAG5647381.1"/>
    <property type="molecule type" value="Genomic_DNA"/>
</dbReference>
<feature type="region of interest" description="Disordered" evidence="1">
    <location>
        <begin position="540"/>
        <end position="560"/>
    </location>
</feature>
<reference evidence="2" key="2">
    <citation type="submission" date="2021-10" db="EMBL/GenBank/DDBJ databases">
        <title>Phylogenomics reveals ancestral predisposition of the termite-cultivated fungus Termitomyces towards a domesticated lifestyle.</title>
        <authorList>
            <person name="Auxier B."/>
            <person name="Grum-Grzhimaylo A."/>
            <person name="Cardenas M.E."/>
            <person name="Lodge J.D."/>
            <person name="Laessoe T."/>
            <person name="Pedersen O."/>
            <person name="Smith M.E."/>
            <person name="Kuyper T.W."/>
            <person name="Franco-Molano E.A."/>
            <person name="Baroni T.J."/>
            <person name="Aanen D.K."/>
        </authorList>
    </citation>
    <scope>NUCLEOTIDE SEQUENCE</scope>
    <source>
        <strain evidence="2">AP01</strain>
        <tissue evidence="2">Mycelium</tissue>
    </source>
</reference>
<feature type="region of interest" description="Disordered" evidence="1">
    <location>
        <begin position="285"/>
        <end position="311"/>
    </location>
</feature>
<evidence type="ECO:0000256" key="1">
    <source>
        <dbReference type="SAM" id="MobiDB-lite"/>
    </source>
</evidence>
<reference evidence="2" key="1">
    <citation type="submission" date="2020-07" db="EMBL/GenBank/DDBJ databases">
        <authorList>
            <person name="Nieuwenhuis M."/>
            <person name="Van De Peppel L.J.J."/>
        </authorList>
    </citation>
    <scope>NUCLEOTIDE SEQUENCE</scope>
    <source>
        <strain evidence="2">AP01</strain>
        <tissue evidence="2">Mycelium</tissue>
    </source>
</reference>
<gene>
    <name evidence="2" type="ORF">DXG03_000449</name>
</gene>
<proteinExistence type="predicted"/>
<evidence type="ECO:0000313" key="3">
    <source>
        <dbReference type="Proteomes" id="UP000775547"/>
    </source>
</evidence>
<dbReference type="PANTHER" id="PTHR38134">
    <property type="entry name" value="SLR1395 PROTEIN"/>
    <property type="match status" value="1"/>
</dbReference>
<dbReference type="PANTHER" id="PTHR38134:SF2">
    <property type="entry name" value="GALACTOKINASE"/>
    <property type="match status" value="1"/>
</dbReference>